<sequence length="183" mass="19559">MHERPRDLPLRRRGGAAVAGLTVVLAGCLLAGCTASPPADPEPTSTPSLTQEQQDDQTFEGLLSGFLALPFQGESTEGLRPFLTGDALSDEEREVVQYQSAHETVDGKDTYYGFRVTDRGAGYMVAQVCLDISGTRVLDAQGKDVTPQRSPAVSLQLKAVDIDGNGSWRISDLVPNDKVHACG</sequence>
<evidence type="ECO:0000313" key="3">
    <source>
        <dbReference type="Proteomes" id="UP000503164"/>
    </source>
</evidence>
<dbReference type="Proteomes" id="UP000503164">
    <property type="component" value="Chromosome"/>
</dbReference>
<feature type="compositionally biased region" description="Polar residues" evidence="1">
    <location>
        <begin position="43"/>
        <end position="52"/>
    </location>
</feature>
<accession>A0AAE7CBT0</accession>
<dbReference type="PROSITE" id="PS51257">
    <property type="entry name" value="PROKAR_LIPOPROTEIN"/>
    <property type="match status" value="1"/>
</dbReference>
<gene>
    <name evidence="2" type="ORF">GW570_06005</name>
</gene>
<evidence type="ECO:0000313" key="2">
    <source>
        <dbReference type="EMBL" id="QIS44669.1"/>
    </source>
</evidence>
<name>A0AAE7CBT0_9MICO</name>
<dbReference type="KEGG" id="ccap:AES38_05990"/>
<reference evidence="2 3" key="1">
    <citation type="journal article" date="2020" name="Mol. Plant Pathol.">
        <title>Plasmid composition and the chpG gene determine the virulence level of Clavibacter capsici natural isolates in pepper.</title>
        <authorList>
            <person name="Hwang I.S."/>
            <person name="Lee H.M."/>
            <person name="Oh E.J."/>
            <person name="Lee S."/>
            <person name="Heu S."/>
            <person name="Oh C.S."/>
        </authorList>
    </citation>
    <scope>NUCLEOTIDE SEQUENCE [LARGE SCALE GENOMIC DNA]</scope>
    <source>
        <strain evidence="2 3">1101</strain>
    </source>
</reference>
<organism evidence="2 3">
    <name type="scientific">Clavibacter capsici</name>
    <dbReference type="NCBI Taxonomy" id="1874630"/>
    <lineage>
        <taxon>Bacteria</taxon>
        <taxon>Bacillati</taxon>
        <taxon>Actinomycetota</taxon>
        <taxon>Actinomycetes</taxon>
        <taxon>Micrococcales</taxon>
        <taxon>Microbacteriaceae</taxon>
        <taxon>Clavibacter</taxon>
    </lineage>
</organism>
<evidence type="ECO:0000256" key="1">
    <source>
        <dbReference type="SAM" id="MobiDB-lite"/>
    </source>
</evidence>
<protein>
    <recommendedName>
        <fullName evidence="4">Lipoprotein</fullName>
    </recommendedName>
</protein>
<evidence type="ECO:0008006" key="4">
    <source>
        <dbReference type="Google" id="ProtNLM"/>
    </source>
</evidence>
<feature type="region of interest" description="Disordered" evidence="1">
    <location>
        <begin position="36"/>
        <end position="55"/>
    </location>
</feature>
<keyword evidence="3" id="KW-1185">Reference proteome</keyword>
<proteinExistence type="predicted"/>
<dbReference type="AlphaFoldDB" id="A0AAE7CBT0"/>
<dbReference type="EMBL" id="CP048049">
    <property type="protein sequence ID" value="QIS44669.1"/>
    <property type="molecule type" value="Genomic_DNA"/>
</dbReference>